<feature type="domain" description="PAC" evidence="8">
    <location>
        <begin position="346"/>
        <end position="400"/>
    </location>
</feature>
<dbReference type="SMART" id="SM00086">
    <property type="entry name" value="PAC"/>
    <property type="match status" value="2"/>
</dbReference>
<dbReference type="GO" id="GO:0009881">
    <property type="term" value="F:photoreceptor activity"/>
    <property type="evidence" value="ECO:0007669"/>
    <property type="project" value="UniProtKB-KW"/>
</dbReference>
<dbReference type="GO" id="GO:0009637">
    <property type="term" value="P:response to blue light"/>
    <property type="evidence" value="ECO:0007669"/>
    <property type="project" value="UniProtKB-ARBA"/>
</dbReference>
<organism evidence="9">
    <name type="scientific">Pinus radiata</name>
    <name type="common">Monterey pine</name>
    <name type="synonym">Pinus insignis</name>
    <dbReference type="NCBI Taxonomy" id="3347"/>
    <lineage>
        <taxon>Eukaryota</taxon>
        <taxon>Viridiplantae</taxon>
        <taxon>Streptophyta</taxon>
        <taxon>Embryophyta</taxon>
        <taxon>Tracheophyta</taxon>
        <taxon>Spermatophyta</taxon>
        <taxon>Pinopsida</taxon>
        <taxon>Pinidae</taxon>
        <taxon>Conifers I</taxon>
        <taxon>Pinales</taxon>
        <taxon>Pinaceae</taxon>
        <taxon>Pinus</taxon>
        <taxon>Pinus subgen. Pinus</taxon>
    </lineage>
</organism>
<accession>A0A126WW63</accession>
<dbReference type="EMBL" id="KU698767">
    <property type="protein sequence ID" value="AML76853.1"/>
    <property type="molecule type" value="mRNA"/>
</dbReference>
<keyword evidence="3" id="KW-0285">Flavoprotein</keyword>
<dbReference type="PANTHER" id="PTHR47429:SF2">
    <property type="entry name" value="PROTEIN TWIN LOV 1"/>
    <property type="match status" value="1"/>
</dbReference>
<evidence type="ECO:0000259" key="7">
    <source>
        <dbReference type="PROSITE" id="PS50112"/>
    </source>
</evidence>
<evidence type="ECO:0000313" key="9">
    <source>
        <dbReference type="EMBL" id="AML76853.1"/>
    </source>
</evidence>
<evidence type="ECO:0000256" key="3">
    <source>
        <dbReference type="ARBA" id="ARBA00022630"/>
    </source>
</evidence>
<name>A0A126WW63_PINRA</name>
<dbReference type="PANTHER" id="PTHR47429">
    <property type="entry name" value="PROTEIN TWIN LOV 1"/>
    <property type="match status" value="1"/>
</dbReference>
<evidence type="ECO:0000256" key="5">
    <source>
        <dbReference type="ARBA" id="ARBA00022991"/>
    </source>
</evidence>
<dbReference type="SUPFAM" id="SSF55785">
    <property type="entry name" value="PYP-like sensor domain (PAS domain)"/>
    <property type="match status" value="2"/>
</dbReference>
<dbReference type="Pfam" id="PF13426">
    <property type="entry name" value="PAS_9"/>
    <property type="match status" value="2"/>
</dbReference>
<evidence type="ECO:0000256" key="1">
    <source>
        <dbReference type="ARBA" id="ARBA00022543"/>
    </source>
</evidence>
<dbReference type="InterPro" id="IPR000700">
    <property type="entry name" value="PAS-assoc_C"/>
</dbReference>
<keyword evidence="4" id="KW-0288">FMN</keyword>
<evidence type="ECO:0000256" key="2">
    <source>
        <dbReference type="ARBA" id="ARBA00022606"/>
    </source>
</evidence>
<dbReference type="GO" id="GO:0005634">
    <property type="term" value="C:nucleus"/>
    <property type="evidence" value="ECO:0007669"/>
    <property type="project" value="TreeGrafter"/>
</dbReference>
<feature type="domain" description="PAS" evidence="7">
    <location>
        <begin position="30"/>
        <end position="103"/>
    </location>
</feature>
<dbReference type="InterPro" id="IPR035965">
    <property type="entry name" value="PAS-like_dom_sf"/>
</dbReference>
<dbReference type="PROSITE" id="PS50112">
    <property type="entry name" value="PAS"/>
    <property type="match status" value="2"/>
</dbReference>
<dbReference type="CDD" id="cd00130">
    <property type="entry name" value="PAS"/>
    <property type="match status" value="2"/>
</dbReference>
<evidence type="ECO:0000259" key="8">
    <source>
        <dbReference type="PROSITE" id="PS50113"/>
    </source>
</evidence>
<proteinExistence type="evidence at transcript level"/>
<evidence type="ECO:0000256" key="4">
    <source>
        <dbReference type="ARBA" id="ARBA00022643"/>
    </source>
</evidence>
<keyword evidence="5" id="KW-0157">Chromophore</keyword>
<dbReference type="SMART" id="SM00091">
    <property type="entry name" value="PAS"/>
    <property type="match status" value="2"/>
</dbReference>
<dbReference type="InterPro" id="IPR000014">
    <property type="entry name" value="PAS"/>
</dbReference>
<dbReference type="AlphaFoldDB" id="A0A126WW63"/>
<dbReference type="InterPro" id="IPR001610">
    <property type="entry name" value="PAC"/>
</dbReference>
<dbReference type="PROSITE" id="PS50113">
    <property type="entry name" value="PAC"/>
    <property type="match status" value="1"/>
</dbReference>
<evidence type="ECO:0000256" key="6">
    <source>
        <dbReference type="ARBA" id="ARBA00023170"/>
    </source>
</evidence>
<dbReference type="Gene3D" id="3.30.450.20">
    <property type="entry name" value="PAS domain"/>
    <property type="match status" value="2"/>
</dbReference>
<reference evidence="9" key="1">
    <citation type="journal article" date="2016" name="Proc. Natl. Acad. Sci. U.S.A.">
        <title>Functional and topological diversity of LOV domain photoreceptors.</title>
        <authorList>
            <person name="Glantz S.T."/>
            <person name="Carpenter E.J."/>
            <person name="Melkonian M."/>
            <person name="Gardner K.H."/>
            <person name="Boyden E.S."/>
            <person name="Wong G.K."/>
            <person name="Chow B.Y."/>
        </authorList>
    </citation>
    <scope>NUCLEOTIDE SEQUENCE</scope>
    <source>
        <strain evidence="9">DZQM_2055464</strain>
    </source>
</reference>
<dbReference type="NCBIfam" id="TIGR00229">
    <property type="entry name" value="sensory_box"/>
    <property type="match status" value="2"/>
</dbReference>
<sequence>MGLERPVKGSNMCSQLNSRQLVEESLNTRYTDSIREALGQIHSNFVITDPCLLDHPIVYASQGFLKMSGYSTEEVIGRNVRFLQGPDTDRRTILKIREAIREEIPCQVSILNYKKSGTAFWNLFHLAPVFSEEDGRVIHFVGVQTPISKYSRSSVSNNVSCSRPNNCPTFVENRFFNRNTSSVIYFGSCRRELSRNFSVDLGHNGLYNSLAEEDNAGSEEESTYEAKESDKQKASAAANCILVVLTQFSKHTGKTVSDKRSNSADLIRVAPISSSLSIALNRIHQSFVLADPHLPDMPIVHASNLFLQLTGYSRDEVLGRNCRFLQGRDTDKAAVAQIRQSIVAEHCCTVRILNYRKDNSSFWNLLHTAPVRNASGKVAFYVGVHLDVTGIDEEEPQGTGLSPHMKQLGAVGAVRVAVRGLHGFDSR</sequence>
<feature type="domain" description="PAS" evidence="7">
    <location>
        <begin position="272"/>
        <end position="321"/>
    </location>
</feature>
<keyword evidence="6" id="KW-0675">Receptor</keyword>
<keyword evidence="2" id="KW-0716">Sensory transduction</keyword>
<keyword evidence="1" id="KW-0600">Photoreceptor protein</keyword>
<protein>
    <submittedName>
        <fullName evidence="9">Putative LOV domain-containing protein</fullName>
    </submittedName>
</protein>